<dbReference type="RefSeq" id="WP_173531834.1">
    <property type="nucleotide sequence ID" value="NZ_CP054143.1"/>
</dbReference>
<dbReference type="PANTHER" id="PTHR45138:SF9">
    <property type="entry name" value="DIGUANYLATE CYCLASE DGCM-RELATED"/>
    <property type="match status" value="1"/>
</dbReference>
<dbReference type="FunFam" id="3.30.70.270:FF:000001">
    <property type="entry name" value="Diguanylate cyclase domain protein"/>
    <property type="match status" value="1"/>
</dbReference>
<dbReference type="PANTHER" id="PTHR45138">
    <property type="entry name" value="REGULATORY COMPONENTS OF SENSORY TRANSDUCTION SYSTEM"/>
    <property type="match status" value="1"/>
</dbReference>
<organism evidence="5 6">
    <name type="scientific">Deefgea piscis</name>
    <dbReference type="NCBI Taxonomy" id="2739061"/>
    <lineage>
        <taxon>Bacteria</taxon>
        <taxon>Pseudomonadati</taxon>
        <taxon>Pseudomonadota</taxon>
        <taxon>Betaproteobacteria</taxon>
        <taxon>Neisseriales</taxon>
        <taxon>Chitinibacteraceae</taxon>
        <taxon>Deefgea</taxon>
    </lineage>
</organism>
<evidence type="ECO:0000256" key="2">
    <source>
        <dbReference type="ARBA" id="ARBA00034247"/>
    </source>
</evidence>
<dbReference type="GO" id="GO:0043709">
    <property type="term" value="P:cell adhesion involved in single-species biofilm formation"/>
    <property type="evidence" value="ECO:0007669"/>
    <property type="project" value="TreeGrafter"/>
</dbReference>
<feature type="domain" description="GGDEF" evidence="4">
    <location>
        <begin position="402"/>
        <end position="531"/>
    </location>
</feature>
<dbReference type="InterPro" id="IPR029787">
    <property type="entry name" value="Nucleotide_cyclase"/>
</dbReference>
<sequence>MNHATLFSRQLQQISHNLEQHAPLPALALIHEMNSANPRVNPKQKIALLLLKAQAETELGQSHALSNTLNEALGLSQGADLALERLQIMNQLADQMYTMGNYRQSIQLWLSCIELGLELGDTTTAISAFISIGGIFNAADEHERAYKLHLQALQYCRNIATPYIYCTIRLYLAADAMWLKRPADTLRLLDEADPIIQQHQFHHELAESYLWRAQALLQLNQNDEAIRYLNQALAYAEKTHHFWAQIKCGHQLGLVYTQQQRYADAEQSLLEAQAIAKDSEFMQLLRDCLLALSTLYEQMGQAKQALLALQAAHDLEHGLAKRAPILELEPRILKQLALLETRFSLEISRQENRQLIEVQAQQSQKLDQLRTEVEQDPLTKLANRRWLDTHLPQQLRSISEQEPLSILLLDLDHFKKINDDFSHLIGDEVLRELGFILQRACRDVDTPVRYGGEEFLLSLRGLNLFSAAKVAERIRHQVEKHRWPASLGHRAVTISIGVAQAHQGDSLSSLIERADQALYCAKSLGRNRVEL</sequence>
<keyword evidence="6" id="KW-1185">Reference proteome</keyword>
<keyword evidence="3" id="KW-0802">TPR repeat</keyword>
<dbReference type="SUPFAM" id="SSF55073">
    <property type="entry name" value="Nucleotide cyclase"/>
    <property type="match status" value="1"/>
</dbReference>
<protein>
    <recommendedName>
        <fullName evidence="1">diguanylate cyclase</fullName>
        <ecNumber evidence="1">2.7.7.65</ecNumber>
    </recommendedName>
</protein>
<name>A0A6M8SMG0_9NEIS</name>
<dbReference type="SMART" id="SM00267">
    <property type="entry name" value="GGDEF"/>
    <property type="match status" value="1"/>
</dbReference>
<dbReference type="EMBL" id="CP054143">
    <property type="protein sequence ID" value="QKJ65324.1"/>
    <property type="molecule type" value="Genomic_DNA"/>
</dbReference>
<dbReference type="Proteomes" id="UP000504844">
    <property type="component" value="Chromosome"/>
</dbReference>
<dbReference type="Gene3D" id="3.30.70.270">
    <property type="match status" value="1"/>
</dbReference>
<dbReference type="SUPFAM" id="SSF48452">
    <property type="entry name" value="TPR-like"/>
    <property type="match status" value="2"/>
</dbReference>
<evidence type="ECO:0000259" key="4">
    <source>
        <dbReference type="PROSITE" id="PS50887"/>
    </source>
</evidence>
<dbReference type="Pfam" id="PF00990">
    <property type="entry name" value="GGDEF"/>
    <property type="match status" value="1"/>
</dbReference>
<evidence type="ECO:0000313" key="5">
    <source>
        <dbReference type="EMBL" id="QKJ65324.1"/>
    </source>
</evidence>
<dbReference type="NCBIfam" id="TIGR00254">
    <property type="entry name" value="GGDEF"/>
    <property type="match status" value="1"/>
</dbReference>
<dbReference type="GO" id="GO:1902201">
    <property type="term" value="P:negative regulation of bacterial-type flagellum-dependent cell motility"/>
    <property type="evidence" value="ECO:0007669"/>
    <property type="project" value="TreeGrafter"/>
</dbReference>
<dbReference type="InterPro" id="IPR000160">
    <property type="entry name" value="GGDEF_dom"/>
</dbReference>
<dbReference type="CDD" id="cd01949">
    <property type="entry name" value="GGDEF"/>
    <property type="match status" value="1"/>
</dbReference>
<dbReference type="Gene3D" id="1.25.40.10">
    <property type="entry name" value="Tetratricopeptide repeat domain"/>
    <property type="match status" value="2"/>
</dbReference>
<dbReference type="AlphaFoldDB" id="A0A6M8SMG0"/>
<reference evidence="5 6" key="1">
    <citation type="submission" date="2020-05" db="EMBL/GenBank/DDBJ databases">
        <title>Complete genome sequence of Deefgea sp. D17.</title>
        <authorList>
            <person name="Bae J.-W."/>
            <person name="Han J.E."/>
        </authorList>
    </citation>
    <scope>NUCLEOTIDE SEQUENCE [LARGE SCALE GENOMIC DNA]</scope>
    <source>
        <strain evidence="5 6">D17</strain>
    </source>
</reference>
<comment type="catalytic activity">
    <reaction evidence="2">
        <text>2 GTP = 3',3'-c-di-GMP + 2 diphosphate</text>
        <dbReference type="Rhea" id="RHEA:24898"/>
        <dbReference type="ChEBI" id="CHEBI:33019"/>
        <dbReference type="ChEBI" id="CHEBI:37565"/>
        <dbReference type="ChEBI" id="CHEBI:58805"/>
        <dbReference type="EC" id="2.7.7.65"/>
    </reaction>
</comment>
<gene>
    <name evidence="5" type="ORF">HQN60_00400</name>
</gene>
<dbReference type="InterPro" id="IPR050469">
    <property type="entry name" value="Diguanylate_Cyclase"/>
</dbReference>
<dbReference type="SMART" id="SM00028">
    <property type="entry name" value="TPR"/>
    <property type="match status" value="4"/>
</dbReference>
<dbReference type="PROSITE" id="PS50887">
    <property type="entry name" value="GGDEF"/>
    <property type="match status" value="1"/>
</dbReference>
<dbReference type="EC" id="2.7.7.65" evidence="1"/>
<dbReference type="Pfam" id="PF13181">
    <property type="entry name" value="TPR_8"/>
    <property type="match status" value="1"/>
</dbReference>
<dbReference type="GO" id="GO:0052621">
    <property type="term" value="F:diguanylate cyclase activity"/>
    <property type="evidence" value="ECO:0007669"/>
    <property type="project" value="UniProtKB-EC"/>
</dbReference>
<evidence type="ECO:0000256" key="3">
    <source>
        <dbReference type="PROSITE-ProRule" id="PRU00339"/>
    </source>
</evidence>
<dbReference type="InterPro" id="IPR019734">
    <property type="entry name" value="TPR_rpt"/>
</dbReference>
<dbReference type="KEGG" id="dee:HQN60_00400"/>
<evidence type="ECO:0000313" key="6">
    <source>
        <dbReference type="Proteomes" id="UP000504844"/>
    </source>
</evidence>
<proteinExistence type="predicted"/>
<dbReference type="GO" id="GO:0005886">
    <property type="term" value="C:plasma membrane"/>
    <property type="evidence" value="ECO:0007669"/>
    <property type="project" value="TreeGrafter"/>
</dbReference>
<dbReference type="PROSITE" id="PS50005">
    <property type="entry name" value="TPR"/>
    <property type="match status" value="1"/>
</dbReference>
<evidence type="ECO:0000256" key="1">
    <source>
        <dbReference type="ARBA" id="ARBA00012528"/>
    </source>
</evidence>
<dbReference type="InterPro" id="IPR043128">
    <property type="entry name" value="Rev_trsase/Diguanyl_cyclase"/>
</dbReference>
<feature type="repeat" description="TPR" evidence="3">
    <location>
        <begin position="206"/>
        <end position="239"/>
    </location>
</feature>
<dbReference type="InterPro" id="IPR011990">
    <property type="entry name" value="TPR-like_helical_dom_sf"/>
</dbReference>
<accession>A0A6M8SMG0</accession>